<dbReference type="AlphaFoldDB" id="A0A2K3N0W9"/>
<sequence>MGPGSCFVSSVNICSCSVSLSRLFLLLVGVGASTVSMSVHSCLFVAAAFFRSCSSGLLAYVAKLPETLDSMVGSTPLALHL</sequence>
<proteinExistence type="predicted"/>
<keyword evidence="1" id="KW-0812">Transmembrane</keyword>
<feature type="transmembrane region" description="Helical" evidence="1">
    <location>
        <begin position="23"/>
        <end position="50"/>
    </location>
</feature>
<reference evidence="2 3" key="1">
    <citation type="journal article" date="2014" name="Am. J. Bot.">
        <title>Genome assembly and annotation for red clover (Trifolium pratense; Fabaceae).</title>
        <authorList>
            <person name="Istvanek J."/>
            <person name="Jaros M."/>
            <person name="Krenek A."/>
            <person name="Repkova J."/>
        </authorList>
    </citation>
    <scope>NUCLEOTIDE SEQUENCE [LARGE SCALE GENOMIC DNA]</scope>
    <source>
        <strain evidence="3">cv. Tatra</strain>
        <tissue evidence="2">Young leaves</tissue>
    </source>
</reference>
<protein>
    <submittedName>
        <fullName evidence="2">Uncharacterized protein</fullName>
    </submittedName>
</protein>
<dbReference type="EMBL" id="ASHM01014698">
    <property type="protein sequence ID" value="PNX96629.1"/>
    <property type="molecule type" value="Genomic_DNA"/>
</dbReference>
<accession>A0A2K3N0W9</accession>
<name>A0A2K3N0W9_TRIPR</name>
<reference evidence="2 3" key="2">
    <citation type="journal article" date="2017" name="Front. Plant Sci.">
        <title>Gene Classification and Mining of Molecular Markers Useful in Red Clover (Trifolium pratense) Breeding.</title>
        <authorList>
            <person name="Istvanek J."/>
            <person name="Dluhosova J."/>
            <person name="Dluhos P."/>
            <person name="Patkova L."/>
            <person name="Nedelnik J."/>
            <person name="Repkova J."/>
        </authorList>
    </citation>
    <scope>NUCLEOTIDE SEQUENCE [LARGE SCALE GENOMIC DNA]</scope>
    <source>
        <strain evidence="3">cv. Tatra</strain>
        <tissue evidence="2">Young leaves</tissue>
    </source>
</reference>
<evidence type="ECO:0000256" key="1">
    <source>
        <dbReference type="SAM" id="Phobius"/>
    </source>
</evidence>
<dbReference type="Proteomes" id="UP000236291">
    <property type="component" value="Unassembled WGS sequence"/>
</dbReference>
<evidence type="ECO:0000313" key="3">
    <source>
        <dbReference type="Proteomes" id="UP000236291"/>
    </source>
</evidence>
<organism evidence="2 3">
    <name type="scientific">Trifolium pratense</name>
    <name type="common">Red clover</name>
    <dbReference type="NCBI Taxonomy" id="57577"/>
    <lineage>
        <taxon>Eukaryota</taxon>
        <taxon>Viridiplantae</taxon>
        <taxon>Streptophyta</taxon>
        <taxon>Embryophyta</taxon>
        <taxon>Tracheophyta</taxon>
        <taxon>Spermatophyta</taxon>
        <taxon>Magnoliopsida</taxon>
        <taxon>eudicotyledons</taxon>
        <taxon>Gunneridae</taxon>
        <taxon>Pentapetalae</taxon>
        <taxon>rosids</taxon>
        <taxon>fabids</taxon>
        <taxon>Fabales</taxon>
        <taxon>Fabaceae</taxon>
        <taxon>Papilionoideae</taxon>
        <taxon>50 kb inversion clade</taxon>
        <taxon>NPAAA clade</taxon>
        <taxon>Hologalegina</taxon>
        <taxon>IRL clade</taxon>
        <taxon>Trifolieae</taxon>
        <taxon>Trifolium</taxon>
    </lineage>
</organism>
<gene>
    <name evidence="2" type="ORF">L195_g019839</name>
</gene>
<keyword evidence="1" id="KW-0472">Membrane</keyword>
<comment type="caution">
    <text evidence="2">The sequence shown here is derived from an EMBL/GenBank/DDBJ whole genome shotgun (WGS) entry which is preliminary data.</text>
</comment>
<keyword evidence="1" id="KW-1133">Transmembrane helix</keyword>
<evidence type="ECO:0000313" key="2">
    <source>
        <dbReference type="EMBL" id="PNX96629.1"/>
    </source>
</evidence>